<sequence length="68" mass="7726">MNRAQSHLQEVQLIAKLADLKDSHYQNMIVLQALTELLIEKGILTQAEIYTKANSLDRLTFDPPYPTA</sequence>
<proteinExistence type="predicted"/>
<dbReference type="AlphaFoldDB" id="A0A172TGJ1"/>
<keyword evidence="2" id="KW-1185">Reference proteome</keyword>
<dbReference type="KEGG" id="pswu:SY83_06885"/>
<gene>
    <name evidence="1" type="ORF">SY83_06885</name>
</gene>
<accession>A0A172TGJ1</accession>
<dbReference type="RefSeq" id="WP_068605439.1">
    <property type="nucleotide sequence ID" value="NZ_CP011388.1"/>
</dbReference>
<protein>
    <submittedName>
        <fullName evidence="1">Uncharacterized protein</fullName>
    </submittedName>
</protein>
<organism evidence="1 2">
    <name type="scientific">Paenibacillus swuensis</name>
    <dbReference type="NCBI Taxonomy" id="1178515"/>
    <lineage>
        <taxon>Bacteria</taxon>
        <taxon>Bacillati</taxon>
        <taxon>Bacillota</taxon>
        <taxon>Bacilli</taxon>
        <taxon>Bacillales</taxon>
        <taxon>Paenibacillaceae</taxon>
        <taxon>Paenibacillus</taxon>
    </lineage>
</organism>
<evidence type="ECO:0000313" key="2">
    <source>
        <dbReference type="Proteomes" id="UP000076927"/>
    </source>
</evidence>
<dbReference type="OrthoDB" id="2991654at2"/>
<dbReference type="EMBL" id="CP011388">
    <property type="protein sequence ID" value="ANE46056.1"/>
    <property type="molecule type" value="Genomic_DNA"/>
</dbReference>
<reference evidence="1 2" key="1">
    <citation type="submission" date="2015-01" db="EMBL/GenBank/DDBJ databases">
        <title>Paenibacillus swuensis/DY6/whole genome sequencing.</title>
        <authorList>
            <person name="Kim M.K."/>
            <person name="Srinivasan S."/>
            <person name="Lee J.-J."/>
        </authorList>
    </citation>
    <scope>NUCLEOTIDE SEQUENCE [LARGE SCALE GENOMIC DNA]</scope>
    <source>
        <strain evidence="1 2">DY6</strain>
    </source>
</reference>
<dbReference type="Proteomes" id="UP000076927">
    <property type="component" value="Chromosome"/>
</dbReference>
<evidence type="ECO:0000313" key="1">
    <source>
        <dbReference type="EMBL" id="ANE46056.1"/>
    </source>
</evidence>
<name>A0A172TGJ1_9BACL</name>